<dbReference type="Proteomes" id="UP000823046">
    <property type="component" value="Unassembled WGS sequence"/>
</dbReference>
<organism evidence="1 2">
    <name type="scientific">Cardiosporidium cionae</name>
    <dbReference type="NCBI Taxonomy" id="476202"/>
    <lineage>
        <taxon>Eukaryota</taxon>
        <taxon>Sar</taxon>
        <taxon>Alveolata</taxon>
        <taxon>Apicomplexa</taxon>
        <taxon>Aconoidasida</taxon>
        <taxon>Nephromycida</taxon>
        <taxon>Cardiosporidium</taxon>
    </lineage>
</organism>
<feature type="non-terminal residue" evidence="1">
    <location>
        <position position="665"/>
    </location>
</feature>
<evidence type="ECO:0000313" key="2">
    <source>
        <dbReference type="Proteomes" id="UP000823046"/>
    </source>
</evidence>
<name>A0ABQ7JAE2_9APIC</name>
<sequence>MEQLLLKETDPEALLTLMVTHRGVFFVQNLVTLLRMLAEIAEGDAVNKLVAKDLLTLQNNEPEFSTSLLSKVNSLPYTVPNKPYEGFSEMYREIPAITEMWKEDLAGIHHGRSMAEWIIRDERYDLLLQDLHKYRSYLDFESLAVVVTSLRILQHKHFQILSAYIRPLLEKSSQLIDFSKDEMEQQFDVVEESNTSKNGLYNRKDLFDLLIKCAEVYLWAGYIQIPFYDRCASLLIREFKKLEVEMDTGLCADKMSGVVSLSAVCNTLRPSENVENVDTSSIMTVALSSSFYPKLLVNAANLFGSLEIFNRSFFETCEKMISFYASDYRNSGNPFSYFTPSDFTSIAKAITAHSLYTFYGDSVLTLIADILVSHSGNFEINEIAACICSFRRVALKFPRAIVVLCDRLYPYVMTAFNLRQKCSALTPDNLCEILEACTYFGRISTVDMRMNLVEDPVSALCGAILLYLEDYIDEISEKSATQAVFAMSAIGLADQHTYLLSFLYRKIGYGKEWESLKVTLFQIWMCHILQFPWLPHNMPLRCVNEGTYLERGSEVSNAILSTFISGLRAWCLQRGGYGAPFPQEVFEISNILKQQNIEHCLNEQIDGPYELDIVLKGEDLDRKVLLVVAQCSHNSLEPCGGALLQVQHLKQFGYIAFAIQRSYWR</sequence>
<accession>A0ABQ7JAE2</accession>
<dbReference type="EMBL" id="JADAQX010000264">
    <property type="protein sequence ID" value="KAF8820962.1"/>
    <property type="molecule type" value="Genomic_DNA"/>
</dbReference>
<protein>
    <submittedName>
        <fullName evidence="1">Uncharacterized protein</fullName>
    </submittedName>
</protein>
<keyword evidence="2" id="KW-1185">Reference proteome</keyword>
<reference evidence="1 2" key="1">
    <citation type="journal article" date="2020" name="bioRxiv">
        <title>Metabolic contributions of an alphaproteobacterial endosymbiont in the apicomplexan Cardiosporidium cionae.</title>
        <authorList>
            <person name="Hunter E.S."/>
            <person name="Paight C.J."/>
            <person name="Lane C.E."/>
        </authorList>
    </citation>
    <scope>NUCLEOTIDE SEQUENCE [LARGE SCALE GENOMIC DNA]</scope>
    <source>
        <strain evidence="1">ESH_2018</strain>
    </source>
</reference>
<evidence type="ECO:0000313" key="1">
    <source>
        <dbReference type="EMBL" id="KAF8820962.1"/>
    </source>
</evidence>
<comment type="caution">
    <text evidence="1">The sequence shown here is derived from an EMBL/GenBank/DDBJ whole genome shotgun (WGS) entry which is preliminary data.</text>
</comment>
<proteinExistence type="predicted"/>
<gene>
    <name evidence="1" type="ORF">IE077_002615</name>
</gene>